<gene>
    <name evidence="1" type="ORF">HMPREF9555_02203</name>
</gene>
<proteinExistence type="predicted"/>
<evidence type="ECO:0000313" key="1">
    <source>
        <dbReference type="EMBL" id="EFW28600.1"/>
    </source>
</evidence>
<comment type="caution">
    <text evidence="1">The sequence shown here is derived from an EMBL/GenBank/DDBJ whole genome shotgun (WGS) entry which is preliminary data.</text>
</comment>
<name>E7N5A8_9FIRM</name>
<reference evidence="1 2" key="1">
    <citation type="submission" date="2010-08" db="EMBL/GenBank/DDBJ databases">
        <authorList>
            <person name="Weinstock G."/>
            <person name="Sodergren E."/>
            <person name="Clifton S."/>
            <person name="Fulton L."/>
            <person name="Fulton B."/>
            <person name="Courtney L."/>
            <person name="Fronick C."/>
            <person name="Harrison M."/>
            <person name="Strong C."/>
            <person name="Farmer C."/>
            <person name="Delahaunty K."/>
            <person name="Markovic C."/>
            <person name="Hall O."/>
            <person name="Minx P."/>
            <person name="Tomlinson C."/>
            <person name="Mitreva M."/>
            <person name="Hou S."/>
            <person name="Chen J."/>
            <person name="Wollam A."/>
            <person name="Pepin K.H."/>
            <person name="Johnson M."/>
            <person name="Bhonagiri V."/>
            <person name="Zhang X."/>
            <person name="Suruliraj S."/>
            <person name="Warren W."/>
            <person name="Chinwalla A."/>
            <person name="Mardis E.R."/>
            <person name="Wilson R.K."/>
        </authorList>
    </citation>
    <scope>NUCLEOTIDE SEQUENCE [LARGE SCALE GENOMIC DNA]</scope>
    <source>
        <strain evidence="1 2">F0399</strain>
    </source>
</reference>
<dbReference type="EMBL" id="AECV01000064">
    <property type="protein sequence ID" value="EFW28600.1"/>
    <property type="molecule type" value="Genomic_DNA"/>
</dbReference>
<evidence type="ECO:0000313" key="2">
    <source>
        <dbReference type="Proteomes" id="UP000004633"/>
    </source>
</evidence>
<sequence>MIKRRYNIKGLQHEFVQQSFYVDIDLFSIKSGGSFGCFRFGK</sequence>
<organism evidence="1 2">
    <name type="scientific">Selenomonas artemidis F0399</name>
    <dbReference type="NCBI Taxonomy" id="749551"/>
    <lineage>
        <taxon>Bacteria</taxon>
        <taxon>Bacillati</taxon>
        <taxon>Bacillota</taxon>
        <taxon>Negativicutes</taxon>
        <taxon>Selenomonadales</taxon>
        <taxon>Selenomonadaceae</taxon>
        <taxon>Selenomonas</taxon>
    </lineage>
</organism>
<accession>E7N5A8</accession>
<dbReference type="HOGENOM" id="CLU_3257690_0_0_9"/>
<dbReference type="Proteomes" id="UP000004633">
    <property type="component" value="Unassembled WGS sequence"/>
</dbReference>
<keyword evidence="2" id="KW-1185">Reference proteome</keyword>
<dbReference type="AlphaFoldDB" id="E7N5A8"/>
<protein>
    <submittedName>
        <fullName evidence="1">Uncharacterized protein</fullName>
    </submittedName>
</protein>